<dbReference type="Pfam" id="PF01478">
    <property type="entry name" value="Peptidase_A24"/>
    <property type="match status" value="1"/>
</dbReference>
<reference evidence="10 12" key="1">
    <citation type="journal article" date="2015" name="Int. J. Syst. Evol. Microbiol.">
        <title>Complete genome sequence of Salinicoccus halodurans H3B36, isolated from the Qaidam Basin in China.</title>
        <authorList>
            <person name="Jiang K."/>
            <person name="Xue Y."/>
            <person name="Ma Y."/>
        </authorList>
    </citation>
    <scope>NUCLEOTIDE SEQUENCE [LARGE SCALE GENOMIC DNA]</scope>
    <source>
        <strain evidence="10 12">H3B36</strain>
    </source>
</reference>
<feature type="domain" description="Prepilin peptidase A24 N-terminal" evidence="9">
    <location>
        <begin position="7"/>
        <end position="82"/>
    </location>
</feature>
<evidence type="ECO:0000313" key="10">
    <source>
        <dbReference type="EMBL" id="AKG73868.1"/>
    </source>
</evidence>
<dbReference type="EMBL" id="FOTB01000001">
    <property type="protein sequence ID" value="SFK57044.1"/>
    <property type="molecule type" value="Genomic_DNA"/>
</dbReference>
<evidence type="ECO:0000256" key="5">
    <source>
        <dbReference type="ARBA" id="ARBA00022989"/>
    </source>
</evidence>
<keyword evidence="4 7" id="KW-0812">Transmembrane</keyword>
<dbReference type="EMBL" id="CP011366">
    <property type="protein sequence ID" value="AKG73868.1"/>
    <property type="molecule type" value="Genomic_DNA"/>
</dbReference>
<feature type="transmembrane region" description="Helical" evidence="7">
    <location>
        <begin position="119"/>
        <end position="137"/>
    </location>
</feature>
<proteinExistence type="inferred from homology"/>
<dbReference type="OrthoDB" id="9789291at2"/>
<comment type="similarity">
    <text evidence="2">Belongs to the peptidase A24 family.</text>
</comment>
<keyword evidence="3" id="KW-1003">Cell membrane</keyword>
<evidence type="ECO:0000256" key="2">
    <source>
        <dbReference type="ARBA" id="ARBA00005801"/>
    </source>
</evidence>
<dbReference type="AlphaFoldDB" id="A0A0F7HKX9"/>
<evidence type="ECO:0000256" key="4">
    <source>
        <dbReference type="ARBA" id="ARBA00022692"/>
    </source>
</evidence>
<dbReference type="GO" id="GO:0006465">
    <property type="term" value="P:signal peptide processing"/>
    <property type="evidence" value="ECO:0007669"/>
    <property type="project" value="TreeGrafter"/>
</dbReference>
<dbReference type="Proteomes" id="UP000183090">
    <property type="component" value="Unassembled WGS sequence"/>
</dbReference>
<evidence type="ECO:0000256" key="7">
    <source>
        <dbReference type="SAM" id="Phobius"/>
    </source>
</evidence>
<dbReference type="Gene3D" id="1.20.120.1220">
    <property type="match status" value="1"/>
</dbReference>
<keyword evidence="5 7" id="KW-1133">Transmembrane helix</keyword>
<feature type="transmembrane region" description="Helical" evidence="7">
    <location>
        <begin position="177"/>
        <end position="197"/>
    </location>
</feature>
<protein>
    <submittedName>
        <fullName evidence="11">Type 4 prepilin peptidase 1 Aspartic peptidase. MEROPS family A24A</fullName>
    </submittedName>
</protein>
<comment type="subcellular location">
    <subcellularLocation>
        <location evidence="1">Cell membrane</location>
        <topology evidence="1">Multi-pass membrane protein</topology>
    </subcellularLocation>
</comment>
<dbReference type="GO" id="GO:0004190">
    <property type="term" value="F:aspartic-type endopeptidase activity"/>
    <property type="evidence" value="ECO:0007669"/>
    <property type="project" value="InterPro"/>
</dbReference>
<evidence type="ECO:0000256" key="3">
    <source>
        <dbReference type="ARBA" id="ARBA00022475"/>
    </source>
</evidence>
<evidence type="ECO:0000259" key="8">
    <source>
        <dbReference type="Pfam" id="PF01478"/>
    </source>
</evidence>
<dbReference type="RefSeq" id="WP_046790056.1">
    <property type="nucleotide sequence ID" value="NZ_CP011366.1"/>
</dbReference>
<keyword evidence="12" id="KW-1185">Reference proteome</keyword>
<evidence type="ECO:0000313" key="12">
    <source>
        <dbReference type="Proteomes" id="UP000034029"/>
    </source>
</evidence>
<evidence type="ECO:0000256" key="6">
    <source>
        <dbReference type="ARBA" id="ARBA00023136"/>
    </source>
</evidence>
<feature type="transmembrane region" description="Helical" evidence="7">
    <location>
        <begin position="70"/>
        <end position="88"/>
    </location>
</feature>
<organism evidence="11 13">
    <name type="scientific">Salinicoccus halodurans</name>
    <dbReference type="NCBI Taxonomy" id="407035"/>
    <lineage>
        <taxon>Bacteria</taxon>
        <taxon>Bacillati</taxon>
        <taxon>Bacillota</taxon>
        <taxon>Bacilli</taxon>
        <taxon>Bacillales</taxon>
        <taxon>Staphylococcaceae</taxon>
        <taxon>Salinicoccus</taxon>
    </lineage>
</organism>
<accession>A0A0F7HKX9</accession>
<dbReference type="PANTHER" id="PTHR30487">
    <property type="entry name" value="TYPE 4 PREPILIN-LIKE PROTEINS LEADER PEPTIDE-PROCESSING ENZYME"/>
    <property type="match status" value="1"/>
</dbReference>
<evidence type="ECO:0000256" key="1">
    <source>
        <dbReference type="ARBA" id="ARBA00004651"/>
    </source>
</evidence>
<evidence type="ECO:0000313" key="13">
    <source>
        <dbReference type="Proteomes" id="UP000183090"/>
    </source>
</evidence>
<dbReference type="Proteomes" id="UP000034029">
    <property type="component" value="Chromosome"/>
</dbReference>
<feature type="transmembrane region" description="Helical" evidence="7">
    <location>
        <begin position="143"/>
        <end position="165"/>
    </location>
</feature>
<reference evidence="11 13" key="3">
    <citation type="submission" date="2016-10" db="EMBL/GenBank/DDBJ databases">
        <authorList>
            <person name="Varghese N."/>
            <person name="Submissions S."/>
        </authorList>
    </citation>
    <scope>NUCLEOTIDE SEQUENCE [LARGE SCALE GENOMIC DNA]</scope>
    <source>
        <strain evidence="11 13">CGMCC 1.6501</strain>
    </source>
</reference>
<dbReference type="InterPro" id="IPR050882">
    <property type="entry name" value="Prepilin_peptidase/N-MTase"/>
</dbReference>
<keyword evidence="6 7" id="KW-0472">Membrane</keyword>
<feature type="domain" description="Prepilin type IV endopeptidase peptidase" evidence="8">
    <location>
        <begin position="98"/>
        <end position="196"/>
    </location>
</feature>
<reference evidence="12" key="2">
    <citation type="submission" date="2015-04" db="EMBL/GenBank/DDBJ databases">
        <title>Complete genome sequence of Salinicoccus halodurans strain H3B36, isolated from the Qaidam basin of China.</title>
        <authorList>
            <person name="Ma Y."/>
            <person name="Jiang K."/>
            <person name="Xue Y."/>
        </authorList>
    </citation>
    <scope>NUCLEOTIDE SEQUENCE [LARGE SCALE GENOMIC DNA]</scope>
    <source>
        <strain evidence="12">H3B36</strain>
    </source>
</reference>
<dbReference type="Pfam" id="PF06750">
    <property type="entry name" value="A24_N_bact"/>
    <property type="match status" value="1"/>
</dbReference>
<sequence length="238" mass="27703">MLAIIMLGGVIASFLYAATSMKNINFIYRRSQCDSCNGNLRWHHLIPVISYLLLRGRCKYCRRKIDLSYPMCEIIVIVLFVMPLFFDLGLSDYTLYYLLVSLLVPLSFYDFNTLTIPNHMNLLFLFTGLYLTDLYYIEPVRDIIVILILHVIYILFSDSIGYGDIKLFTVITLITPVNFFIYTILLTYIIGGLFVIMINLYKEHKNEKIPLVPFIANAAVLCFFLYEDFNQIYYGGFL</sequence>
<evidence type="ECO:0000313" key="11">
    <source>
        <dbReference type="EMBL" id="SFK57044.1"/>
    </source>
</evidence>
<dbReference type="KEGG" id="shv:AAT16_06275"/>
<dbReference type="GO" id="GO:0005886">
    <property type="term" value="C:plasma membrane"/>
    <property type="evidence" value="ECO:0007669"/>
    <property type="project" value="UniProtKB-SubCell"/>
</dbReference>
<evidence type="ECO:0000259" key="9">
    <source>
        <dbReference type="Pfam" id="PF06750"/>
    </source>
</evidence>
<gene>
    <name evidence="10" type="ORF">AAT16_06275</name>
    <name evidence="11" type="ORF">SAMN05216235_0496</name>
</gene>
<dbReference type="InterPro" id="IPR000045">
    <property type="entry name" value="Prepilin_IV_endopep_pep"/>
</dbReference>
<feature type="transmembrane region" description="Helical" evidence="7">
    <location>
        <begin position="209"/>
        <end position="226"/>
    </location>
</feature>
<name>A0A0F7HKX9_9STAP</name>
<dbReference type="InterPro" id="IPR010627">
    <property type="entry name" value="Prepilin_pept_A24_N"/>
</dbReference>
<dbReference type="PANTHER" id="PTHR30487:SF0">
    <property type="entry name" value="PREPILIN LEADER PEPTIDASE_N-METHYLTRANSFERASE-RELATED"/>
    <property type="match status" value="1"/>
</dbReference>